<comment type="catalytic activity">
    <reaction evidence="1 12">
        <text>beta-D-fructose 1,6-bisphosphate = D-glyceraldehyde 3-phosphate + dihydroxyacetone phosphate</text>
        <dbReference type="Rhea" id="RHEA:14729"/>
        <dbReference type="ChEBI" id="CHEBI:32966"/>
        <dbReference type="ChEBI" id="CHEBI:57642"/>
        <dbReference type="ChEBI" id="CHEBI:59776"/>
        <dbReference type="EC" id="4.1.2.13"/>
    </reaction>
</comment>
<evidence type="ECO:0000256" key="12">
    <source>
        <dbReference type="RuleBase" id="RU365019"/>
    </source>
</evidence>
<dbReference type="Pfam" id="PF01116">
    <property type="entry name" value="F_bP_aldolase"/>
    <property type="match status" value="1"/>
</dbReference>
<keyword evidence="5 11" id="KW-0479">Metal-binding</keyword>
<feature type="binding site" evidence="10">
    <location>
        <begin position="275"/>
        <end position="278"/>
    </location>
    <ligand>
        <name>dihydroxyacetone phosphate</name>
        <dbReference type="ChEBI" id="CHEBI:57642"/>
    </ligand>
</feature>
<gene>
    <name evidence="13" type="ORF">PL75_05560</name>
</gene>
<reference evidence="13 14" key="1">
    <citation type="submission" date="2014-11" db="EMBL/GenBank/DDBJ databases">
        <title>Genome of a novel goose pathogen.</title>
        <authorList>
            <person name="Hansen C.M."/>
            <person name="Hueffer K."/>
            <person name="Choi S.C."/>
        </authorList>
    </citation>
    <scope>NUCLEOTIDE SEQUENCE [LARGE SCALE GENOMIC DNA]</scope>
    <source>
        <strain evidence="13 14">KH1503</strain>
    </source>
</reference>
<evidence type="ECO:0000256" key="10">
    <source>
        <dbReference type="PIRSR" id="PIRSR001359-2"/>
    </source>
</evidence>
<dbReference type="PROSITE" id="PS00602">
    <property type="entry name" value="ALDOLASE_CLASS_II_1"/>
    <property type="match status" value="1"/>
</dbReference>
<keyword evidence="7 12" id="KW-0324">Glycolysis</keyword>
<evidence type="ECO:0000256" key="9">
    <source>
        <dbReference type="PIRSR" id="PIRSR001359-1"/>
    </source>
</evidence>
<evidence type="ECO:0000256" key="3">
    <source>
        <dbReference type="ARBA" id="ARBA00004714"/>
    </source>
</evidence>
<dbReference type="InterPro" id="IPR006412">
    <property type="entry name" value="Fruct_bisP_Calv"/>
</dbReference>
<feature type="binding site" evidence="11">
    <location>
        <position position="105"/>
    </location>
    <ligand>
        <name>Zn(2+)</name>
        <dbReference type="ChEBI" id="CHEBI:29105"/>
        <label>2</label>
    </ligand>
</feature>
<dbReference type="CDD" id="cd00947">
    <property type="entry name" value="TBP_aldolase_IIB"/>
    <property type="match status" value="1"/>
</dbReference>
<evidence type="ECO:0000256" key="8">
    <source>
        <dbReference type="ARBA" id="ARBA00023239"/>
    </source>
</evidence>
<feature type="binding site" evidence="11">
    <location>
        <position position="232"/>
    </location>
    <ligand>
        <name>Zn(2+)</name>
        <dbReference type="ChEBI" id="CHEBI:29105"/>
        <label>1</label>
        <note>catalytic</note>
    </ligand>
</feature>
<feature type="binding site" evidence="11">
    <location>
        <position position="84"/>
    </location>
    <ligand>
        <name>Zn(2+)</name>
        <dbReference type="ChEBI" id="CHEBI:29105"/>
        <label>1</label>
        <note>catalytic</note>
    </ligand>
</feature>
<proteinExistence type="inferred from homology"/>
<dbReference type="GO" id="GO:0006096">
    <property type="term" value="P:glycolytic process"/>
    <property type="evidence" value="ECO:0007669"/>
    <property type="project" value="UniProtKB-UniPathway"/>
</dbReference>
<organism evidence="13 14">
    <name type="scientific">Neisseria arctica</name>
    <dbReference type="NCBI Taxonomy" id="1470200"/>
    <lineage>
        <taxon>Bacteria</taxon>
        <taxon>Pseudomonadati</taxon>
        <taxon>Pseudomonadota</taxon>
        <taxon>Betaproteobacteria</taxon>
        <taxon>Neisseriales</taxon>
        <taxon>Neisseriaceae</taxon>
        <taxon>Neisseria</taxon>
    </lineage>
</organism>
<accession>A0A0J0YS68</accession>
<evidence type="ECO:0000256" key="1">
    <source>
        <dbReference type="ARBA" id="ARBA00000441"/>
    </source>
</evidence>
<comment type="function">
    <text evidence="2 12">Catalyzes the aldol condensation of dihydroxyacetone phosphate (DHAP or glycerone-phosphate) with glyceraldehyde 3-phosphate (G3P) to form fructose 1,6-bisphosphate (FBP) in gluconeogenesis and the reverse reaction in glycolysis.</text>
</comment>
<dbReference type="UniPathway" id="UPA00109">
    <property type="reaction ID" value="UER00183"/>
</dbReference>
<dbReference type="NCBIfam" id="TIGR00167">
    <property type="entry name" value="cbbA"/>
    <property type="match status" value="1"/>
</dbReference>
<dbReference type="PATRIC" id="fig|1470200.3.peg.2299"/>
<evidence type="ECO:0000313" key="14">
    <source>
        <dbReference type="Proteomes" id="UP000036027"/>
    </source>
</evidence>
<comment type="cofactor">
    <cofactor evidence="12">
        <name>Zn(2+)</name>
        <dbReference type="ChEBI" id="CHEBI:29105"/>
    </cofactor>
    <text evidence="12">One is catalytic and the other provides a structural contribution.</text>
</comment>
<dbReference type="InterPro" id="IPR000771">
    <property type="entry name" value="FBA_II"/>
</dbReference>
<keyword evidence="14" id="KW-1185">Reference proteome</keyword>
<comment type="caution">
    <text evidence="13">The sequence shown here is derived from an EMBL/GenBank/DDBJ whole genome shotgun (WGS) entry which is preliminary data.</text>
</comment>
<dbReference type="GO" id="GO:0008270">
    <property type="term" value="F:zinc ion binding"/>
    <property type="evidence" value="ECO:0007669"/>
    <property type="project" value="InterPro"/>
</dbReference>
<dbReference type="PIRSF" id="PIRSF001359">
    <property type="entry name" value="F_bP_aldolase_II"/>
    <property type="match status" value="1"/>
</dbReference>
<name>A0A0J0YS68_9NEIS</name>
<comment type="cofactor">
    <cofactor evidence="11">
        <name>Zn(2+)</name>
        <dbReference type="ChEBI" id="CHEBI:29105"/>
    </cofactor>
    <text evidence="11">Binds 2 Zn(2+) ions per subunit. One is catalytic and the other provides a structural contribution.</text>
</comment>
<dbReference type="EC" id="4.1.2.13" evidence="12"/>
<dbReference type="Gene3D" id="3.20.20.70">
    <property type="entry name" value="Aldolase class I"/>
    <property type="match status" value="1"/>
</dbReference>
<dbReference type="NCBIfam" id="TIGR01521">
    <property type="entry name" value="FruBisAldo_II_B"/>
    <property type="match status" value="1"/>
</dbReference>
<feature type="binding site" evidence="10">
    <location>
        <position position="199"/>
    </location>
    <ligand>
        <name>dihydroxyacetone phosphate</name>
        <dbReference type="ChEBI" id="CHEBI:57642"/>
    </ligand>
</feature>
<feature type="binding site" evidence="10">
    <location>
        <begin position="233"/>
        <end position="235"/>
    </location>
    <ligand>
        <name>dihydroxyacetone phosphate</name>
        <dbReference type="ChEBI" id="CHEBI:57642"/>
    </ligand>
</feature>
<evidence type="ECO:0000256" key="11">
    <source>
        <dbReference type="PIRSR" id="PIRSR001359-3"/>
    </source>
</evidence>
<comment type="pathway">
    <text evidence="3 12">Carbohydrate degradation; glycolysis; D-glyceraldehyde 3-phosphate and glycerone phosphate from D-glucose: step 4/4.</text>
</comment>
<dbReference type="OrthoDB" id="9803995at2"/>
<keyword evidence="6 11" id="KW-0862">Zinc</keyword>
<dbReference type="STRING" id="1470200.PL75_05560"/>
<protein>
    <recommendedName>
        <fullName evidence="12">Fructose-1,6-bisphosphate aldolase</fullName>
        <shortName evidence="12">FBP aldolase</shortName>
        <ecNumber evidence="12">4.1.2.13</ecNumber>
    </recommendedName>
</protein>
<evidence type="ECO:0000256" key="5">
    <source>
        <dbReference type="ARBA" id="ARBA00022723"/>
    </source>
</evidence>
<evidence type="ECO:0000313" key="13">
    <source>
        <dbReference type="EMBL" id="KLT72959.1"/>
    </source>
</evidence>
<dbReference type="PANTHER" id="PTHR30304">
    <property type="entry name" value="D-TAGATOSE-1,6-BISPHOSPHATE ALDOLASE"/>
    <property type="match status" value="1"/>
</dbReference>
<evidence type="ECO:0000256" key="2">
    <source>
        <dbReference type="ARBA" id="ARBA00002181"/>
    </source>
</evidence>
<dbReference type="InterPro" id="IPR013785">
    <property type="entry name" value="Aldolase_TIM"/>
</dbReference>
<dbReference type="FunFam" id="3.20.20.70:FF:000111">
    <property type="entry name" value="Fructose-1,6-bisphosphate aldolase"/>
    <property type="match status" value="1"/>
</dbReference>
<dbReference type="Proteomes" id="UP000036027">
    <property type="component" value="Unassembled WGS sequence"/>
</dbReference>
<evidence type="ECO:0000256" key="7">
    <source>
        <dbReference type="ARBA" id="ARBA00023152"/>
    </source>
</evidence>
<dbReference type="GO" id="GO:0004332">
    <property type="term" value="F:fructose-bisphosphate aldolase activity"/>
    <property type="evidence" value="ECO:0007669"/>
    <property type="project" value="UniProtKB-EC"/>
</dbReference>
<dbReference type="RefSeq" id="WP_047760936.1">
    <property type="nucleotide sequence ID" value="NZ_CP091510.1"/>
</dbReference>
<evidence type="ECO:0000256" key="4">
    <source>
        <dbReference type="ARBA" id="ARBA00005812"/>
    </source>
</evidence>
<feature type="binding site" evidence="11">
    <location>
        <position position="198"/>
    </location>
    <ligand>
        <name>Zn(2+)</name>
        <dbReference type="ChEBI" id="CHEBI:29105"/>
        <label>1</label>
        <note>catalytic</note>
    </ligand>
</feature>
<sequence>MALVSMRQLLDHAAENHYGLPAFNVNNLEQMRAIMEAADAVNAPVIVQASAGARKYAGAPFLRHLILAAVEEFPHIPVVMHQDHGTSPDVCQRSIQLGFSSVMMDGSLKSDGKTPASYEYNVEVTRKVVEFSHACGVSVEGEIGVLGNLETGKAGEEDGIGAEGVLDHSQMLTSVEEAAQFVKDTGVDALAIAIGTSHGAYKFSRKPTGDVLRIDRIKEIHERLPNTHLVMHGSSSVPQEWLQIINQYGGAIGETYGVPVEEIVEGIKHGVRKVNIDTDLRLASTGAIRKFMAENPAEFDPRKYLAKSVEAMKQVCIDRYVAFGCEGQASKIKPISLEKMAEKYAKGELAQIIK</sequence>
<evidence type="ECO:0000256" key="6">
    <source>
        <dbReference type="ARBA" id="ARBA00022833"/>
    </source>
</evidence>
<dbReference type="InterPro" id="IPR050246">
    <property type="entry name" value="Class_II_FBP_aldolase"/>
</dbReference>
<dbReference type="SUPFAM" id="SSF51569">
    <property type="entry name" value="Aldolase"/>
    <property type="match status" value="1"/>
</dbReference>
<comment type="similarity">
    <text evidence="4 12">Belongs to the class II fructose-bisphosphate aldolase family.</text>
</comment>
<feature type="binding site" evidence="11">
    <location>
        <position position="142"/>
    </location>
    <ligand>
        <name>Zn(2+)</name>
        <dbReference type="ChEBI" id="CHEBI:29105"/>
        <label>2</label>
    </ligand>
</feature>
<dbReference type="AlphaFoldDB" id="A0A0J0YS68"/>
<feature type="active site" description="Proton donor" evidence="9">
    <location>
        <position position="83"/>
    </location>
</feature>
<keyword evidence="8 12" id="KW-0456">Lyase</keyword>
<dbReference type="EMBL" id="JTDO01000007">
    <property type="protein sequence ID" value="KLT72959.1"/>
    <property type="molecule type" value="Genomic_DNA"/>
</dbReference>
<dbReference type="PANTHER" id="PTHR30304:SF0">
    <property type="entry name" value="D-TAGATOSE-1,6-BISPHOSPHATE ALDOLASE SUBUNIT GATY-RELATED"/>
    <property type="match status" value="1"/>
</dbReference>